<accession>A0A2S5B580</accession>
<gene>
    <name evidence="1" type="ORF">BMF94_5025</name>
</gene>
<sequence length="102" mass="10873">MVLRSLTLVAKPVMLRAAAASTSASAAAAHDLARLAPHQQIPFSMAPTPKVEGLAAVSFPDMHALEPVYAQATLIRCWESAEPRTTARTNEYRGPVEGFSTP</sequence>
<organism evidence="1 2">
    <name type="scientific">Rhodotorula taiwanensis</name>
    <dbReference type="NCBI Taxonomy" id="741276"/>
    <lineage>
        <taxon>Eukaryota</taxon>
        <taxon>Fungi</taxon>
        <taxon>Dikarya</taxon>
        <taxon>Basidiomycota</taxon>
        <taxon>Pucciniomycotina</taxon>
        <taxon>Microbotryomycetes</taxon>
        <taxon>Sporidiobolales</taxon>
        <taxon>Sporidiobolaceae</taxon>
        <taxon>Rhodotorula</taxon>
    </lineage>
</organism>
<name>A0A2S5B580_9BASI</name>
<protein>
    <submittedName>
        <fullName evidence="1">Uncharacterized protein</fullName>
    </submittedName>
</protein>
<dbReference type="Proteomes" id="UP000237144">
    <property type="component" value="Unassembled WGS sequence"/>
</dbReference>
<reference evidence="1 2" key="1">
    <citation type="journal article" date="2018" name="Front. Microbiol.">
        <title>Prospects for Fungal Bioremediation of Acidic Radioactive Waste Sites: Characterization and Genome Sequence of Rhodotorula taiwanensis MD1149.</title>
        <authorList>
            <person name="Tkavc R."/>
            <person name="Matrosova V.Y."/>
            <person name="Grichenko O.E."/>
            <person name="Gostincar C."/>
            <person name="Volpe R.P."/>
            <person name="Klimenkova P."/>
            <person name="Gaidamakova E.K."/>
            <person name="Zhou C.E."/>
            <person name="Stewart B.J."/>
            <person name="Lyman M.G."/>
            <person name="Malfatti S.A."/>
            <person name="Rubinfeld B."/>
            <person name="Courtot M."/>
            <person name="Singh J."/>
            <person name="Dalgard C.L."/>
            <person name="Hamilton T."/>
            <person name="Frey K.G."/>
            <person name="Gunde-Cimerman N."/>
            <person name="Dugan L."/>
            <person name="Daly M.J."/>
        </authorList>
    </citation>
    <scope>NUCLEOTIDE SEQUENCE [LARGE SCALE GENOMIC DNA]</scope>
    <source>
        <strain evidence="1 2">MD1149</strain>
    </source>
</reference>
<comment type="caution">
    <text evidence="1">The sequence shown here is derived from an EMBL/GenBank/DDBJ whole genome shotgun (WGS) entry which is preliminary data.</text>
</comment>
<keyword evidence="2" id="KW-1185">Reference proteome</keyword>
<evidence type="ECO:0000313" key="1">
    <source>
        <dbReference type="EMBL" id="POY71942.1"/>
    </source>
</evidence>
<dbReference type="EMBL" id="PJQD01000064">
    <property type="protein sequence ID" value="POY71942.1"/>
    <property type="molecule type" value="Genomic_DNA"/>
</dbReference>
<dbReference type="AlphaFoldDB" id="A0A2S5B580"/>
<dbReference type="OrthoDB" id="10314589at2759"/>
<proteinExistence type="predicted"/>
<evidence type="ECO:0000313" key="2">
    <source>
        <dbReference type="Proteomes" id="UP000237144"/>
    </source>
</evidence>